<evidence type="ECO:0000313" key="7">
    <source>
        <dbReference type="EMBL" id="JAT14077.1"/>
    </source>
</evidence>
<dbReference type="InterPro" id="IPR007248">
    <property type="entry name" value="Mpv17_PMP22"/>
</dbReference>
<evidence type="ECO:0000256" key="2">
    <source>
        <dbReference type="ARBA" id="ARBA00006824"/>
    </source>
</evidence>
<evidence type="ECO:0000256" key="1">
    <source>
        <dbReference type="ARBA" id="ARBA00004141"/>
    </source>
</evidence>
<dbReference type="AlphaFoldDB" id="A0A1B6KRL9"/>
<comment type="similarity">
    <text evidence="2 6">Belongs to the peroxisomal membrane protein PXMP2/4 family.</text>
</comment>
<keyword evidence="5 6" id="KW-0472">Membrane</keyword>
<dbReference type="GO" id="GO:0005739">
    <property type="term" value="C:mitochondrion"/>
    <property type="evidence" value="ECO:0007669"/>
    <property type="project" value="TreeGrafter"/>
</dbReference>
<accession>A0A1B6KRL9</accession>
<sequence>MGSKFSQIVKFSKKYPVSRGMTSYAIIWPLGSLVQQTMLEEEYDYAKVARFCLYGSCYVAPTLHCWIKIANTIWPQSTLKSAVTKAIVEQFTYTPFAMLSFYFGMTLLEGKTIEEGKAEVEAKFIPTYKIGACVWPVLQTFNYTVIRERNRVVFVSFCSLLWTTFLAYMKHLEHHEVTGASPPEPPPLQSPPVVKAVHLDTTDKTWLVSRQVER</sequence>
<keyword evidence="3 6" id="KW-0812">Transmembrane</keyword>
<evidence type="ECO:0000256" key="3">
    <source>
        <dbReference type="ARBA" id="ARBA00022692"/>
    </source>
</evidence>
<evidence type="ECO:0000256" key="6">
    <source>
        <dbReference type="RuleBase" id="RU363053"/>
    </source>
</evidence>
<feature type="transmembrane region" description="Helical" evidence="6">
    <location>
        <begin position="152"/>
        <end position="169"/>
    </location>
</feature>
<dbReference type="EMBL" id="GEBQ01025900">
    <property type="protein sequence ID" value="JAT14077.1"/>
    <property type="molecule type" value="Transcribed_RNA"/>
</dbReference>
<dbReference type="Pfam" id="PF04117">
    <property type="entry name" value="Mpv17_PMP22"/>
    <property type="match status" value="1"/>
</dbReference>
<dbReference type="GO" id="GO:0016020">
    <property type="term" value="C:membrane"/>
    <property type="evidence" value="ECO:0007669"/>
    <property type="project" value="UniProtKB-SubCell"/>
</dbReference>
<protein>
    <recommendedName>
        <fullName evidence="8">Mpv17-like protein</fullName>
    </recommendedName>
</protein>
<evidence type="ECO:0000256" key="5">
    <source>
        <dbReference type="ARBA" id="ARBA00023136"/>
    </source>
</evidence>
<comment type="caution">
    <text evidence="6">Lacks conserved residue(s) required for the propagation of feature annotation.</text>
</comment>
<gene>
    <name evidence="7" type="ORF">g.39425</name>
</gene>
<dbReference type="PANTHER" id="PTHR11266">
    <property type="entry name" value="PEROXISOMAL MEMBRANE PROTEIN 2, PXMP2 MPV17"/>
    <property type="match status" value="1"/>
</dbReference>
<organism evidence="7">
    <name type="scientific">Graphocephala atropunctata</name>
    <dbReference type="NCBI Taxonomy" id="36148"/>
    <lineage>
        <taxon>Eukaryota</taxon>
        <taxon>Metazoa</taxon>
        <taxon>Ecdysozoa</taxon>
        <taxon>Arthropoda</taxon>
        <taxon>Hexapoda</taxon>
        <taxon>Insecta</taxon>
        <taxon>Pterygota</taxon>
        <taxon>Neoptera</taxon>
        <taxon>Paraneoptera</taxon>
        <taxon>Hemiptera</taxon>
        <taxon>Auchenorrhyncha</taxon>
        <taxon>Membracoidea</taxon>
        <taxon>Cicadellidae</taxon>
        <taxon>Cicadellinae</taxon>
        <taxon>Cicadellini</taxon>
        <taxon>Graphocephala</taxon>
    </lineage>
</organism>
<comment type="subcellular location">
    <subcellularLocation>
        <location evidence="1">Membrane</location>
        <topology evidence="1">Multi-pass membrane protein</topology>
    </subcellularLocation>
</comment>
<evidence type="ECO:0000256" key="4">
    <source>
        <dbReference type="ARBA" id="ARBA00022989"/>
    </source>
</evidence>
<dbReference type="PANTHER" id="PTHR11266:SF75">
    <property type="entry name" value="IP10007P-RELATED"/>
    <property type="match status" value="1"/>
</dbReference>
<evidence type="ECO:0008006" key="8">
    <source>
        <dbReference type="Google" id="ProtNLM"/>
    </source>
</evidence>
<reference evidence="7" key="1">
    <citation type="submission" date="2015-11" db="EMBL/GenBank/DDBJ databases">
        <title>De novo transcriptome assembly of four potential Pierce s Disease insect vectors from Arizona vineyards.</title>
        <authorList>
            <person name="Tassone E.E."/>
        </authorList>
    </citation>
    <scope>NUCLEOTIDE SEQUENCE</scope>
</reference>
<proteinExistence type="inferred from homology"/>
<name>A0A1B6KRL9_9HEMI</name>
<keyword evidence="4 6" id="KW-1133">Transmembrane helix</keyword>